<name>B7WTX5_COMTK</name>
<sequence length="242" mass="26402">MKPVAIFQHTEVGAPGSIERILMRLGIPYERIAIVHGQAVPLDARHFSGLVFMGGYMSVHDDLPWIGKELALIQQAVALDIPVIGHCLGSQLLAAALGASVTKAKQSEIGWNSLQFHDSSAAKDWLGELAGQEALTFQWHGDTFSIPEGADHLASSAFCENQMFVLNGKHVGIQSHLEMTPGLVQLSVQRNGAQLQRQEELGNQACSPFADVLQQLEARTKLMEQTLSTIYARWSQGLVHTD</sequence>
<evidence type="ECO:0000259" key="1">
    <source>
        <dbReference type="Pfam" id="PF00117"/>
    </source>
</evidence>
<proteinExistence type="predicted"/>
<dbReference type="OrthoDB" id="9813383at2"/>
<protein>
    <submittedName>
        <fullName evidence="2">Glutamine amidotransferase class-I</fullName>
    </submittedName>
</protein>
<feature type="domain" description="Glutamine amidotransferase" evidence="1">
    <location>
        <begin position="19"/>
        <end position="184"/>
    </location>
</feature>
<keyword evidence="2" id="KW-0315">Glutamine amidotransferase</keyword>
<accession>B7WTX5</accession>
<dbReference type="CDD" id="cd01741">
    <property type="entry name" value="GATase1_1"/>
    <property type="match status" value="1"/>
</dbReference>
<dbReference type="PROSITE" id="PS51273">
    <property type="entry name" value="GATASE_TYPE_1"/>
    <property type="match status" value="1"/>
</dbReference>
<dbReference type="GO" id="GO:0016740">
    <property type="term" value="F:transferase activity"/>
    <property type="evidence" value="ECO:0007669"/>
    <property type="project" value="UniProtKB-KW"/>
</dbReference>
<dbReference type="RefSeq" id="WP_003058346.1">
    <property type="nucleotide sequence ID" value="NZ_AAUJ02000001.1"/>
</dbReference>
<dbReference type="PANTHER" id="PTHR42695">
    <property type="entry name" value="GLUTAMINE AMIDOTRANSFERASE YLR126C-RELATED"/>
    <property type="match status" value="1"/>
</dbReference>
<organism evidence="2 3">
    <name type="scientific">Comamonas testosteroni (strain DSM 14576 / KF-1)</name>
    <name type="common">Pseudomonas testosteroni</name>
    <dbReference type="NCBI Taxonomy" id="399795"/>
    <lineage>
        <taxon>Bacteria</taxon>
        <taxon>Pseudomonadati</taxon>
        <taxon>Pseudomonadota</taxon>
        <taxon>Betaproteobacteria</taxon>
        <taxon>Burkholderiales</taxon>
        <taxon>Comamonadaceae</taxon>
        <taxon>Comamonas</taxon>
    </lineage>
</organism>
<dbReference type="SUPFAM" id="SSF52317">
    <property type="entry name" value="Class I glutamine amidotransferase-like"/>
    <property type="match status" value="1"/>
</dbReference>
<dbReference type="InterPro" id="IPR017926">
    <property type="entry name" value="GATASE"/>
</dbReference>
<evidence type="ECO:0000313" key="2">
    <source>
        <dbReference type="EMBL" id="EED69246.1"/>
    </source>
</evidence>
<evidence type="ECO:0000313" key="3">
    <source>
        <dbReference type="Proteomes" id="UP000003039"/>
    </source>
</evidence>
<dbReference type="InterPro" id="IPR029062">
    <property type="entry name" value="Class_I_gatase-like"/>
</dbReference>
<dbReference type="EMBL" id="AAUJ02000001">
    <property type="protein sequence ID" value="EED69246.1"/>
    <property type="molecule type" value="Genomic_DNA"/>
</dbReference>
<reference evidence="2 3" key="1">
    <citation type="journal article" date="2004" name="Appl. Environ. Microbiol.">
        <title>Mineralization of individual congeners of linear alkylbenzenesulfonate by defined pairs of heterotrophic bacteria.</title>
        <authorList>
            <person name="Schleheck D."/>
            <person name="Knepper T.P."/>
            <person name="Fischer K."/>
            <person name="Cook A.M."/>
        </authorList>
    </citation>
    <scope>NUCLEOTIDE SEQUENCE [LARGE SCALE GENOMIC DNA]</scope>
    <source>
        <strain evidence="3">DSM 14576 / KF-1</strain>
    </source>
</reference>
<dbReference type="GO" id="GO:0005829">
    <property type="term" value="C:cytosol"/>
    <property type="evidence" value="ECO:0007669"/>
    <property type="project" value="TreeGrafter"/>
</dbReference>
<dbReference type="Gene3D" id="3.40.50.880">
    <property type="match status" value="1"/>
</dbReference>
<keyword evidence="2" id="KW-0808">Transferase</keyword>
<dbReference type="Pfam" id="PF00117">
    <property type="entry name" value="GATase"/>
    <property type="match status" value="1"/>
</dbReference>
<gene>
    <name evidence="2" type="ORF">CtesDRAFT_PD4194</name>
</gene>
<dbReference type="PANTHER" id="PTHR42695:SF5">
    <property type="entry name" value="GLUTAMINE AMIDOTRANSFERASE YLR126C-RELATED"/>
    <property type="match status" value="1"/>
</dbReference>
<dbReference type="AlphaFoldDB" id="B7WTX5"/>
<dbReference type="InterPro" id="IPR044992">
    <property type="entry name" value="ChyE-like"/>
</dbReference>
<dbReference type="eggNOG" id="COG0518">
    <property type="taxonomic scope" value="Bacteria"/>
</dbReference>
<comment type="caution">
    <text evidence="2">The sequence shown here is derived from an EMBL/GenBank/DDBJ whole genome shotgun (WGS) entry which is preliminary data.</text>
</comment>
<dbReference type="Proteomes" id="UP000003039">
    <property type="component" value="Unassembled WGS sequence"/>
</dbReference>